<evidence type="ECO:0000256" key="1">
    <source>
        <dbReference type="SAM" id="Phobius"/>
    </source>
</evidence>
<comment type="caution">
    <text evidence="2">The sequence shown here is derived from an EMBL/GenBank/DDBJ whole genome shotgun (WGS) entry which is preliminary data.</text>
</comment>
<organism evidence="2 3">
    <name type="scientific">Brachionus calyciflorus</name>
    <dbReference type="NCBI Taxonomy" id="104777"/>
    <lineage>
        <taxon>Eukaryota</taxon>
        <taxon>Metazoa</taxon>
        <taxon>Spiralia</taxon>
        <taxon>Gnathifera</taxon>
        <taxon>Rotifera</taxon>
        <taxon>Eurotatoria</taxon>
        <taxon>Monogononta</taxon>
        <taxon>Pseudotrocha</taxon>
        <taxon>Ploima</taxon>
        <taxon>Brachionidae</taxon>
        <taxon>Brachionus</taxon>
    </lineage>
</organism>
<keyword evidence="1" id="KW-0472">Membrane</keyword>
<keyword evidence="3" id="KW-1185">Reference proteome</keyword>
<reference evidence="2" key="1">
    <citation type="submission" date="2021-02" db="EMBL/GenBank/DDBJ databases">
        <authorList>
            <person name="Nowell W R."/>
        </authorList>
    </citation>
    <scope>NUCLEOTIDE SEQUENCE</scope>
    <source>
        <strain evidence="2">Ploen Becks lab</strain>
    </source>
</reference>
<keyword evidence="1" id="KW-1133">Transmembrane helix</keyword>
<sequence length="572" mass="67853">MINKDTKFSPFSKLIQFKDIDKIESIDLNSTCLRGERHITAYTIVDQKNLKSENLIKKLLNLNEKFDNSSLIKSFFIRINGLSIENKNTTQLLTQKKILTAFGESNFKFYFNNKLITRCEQLKNLTIQHLFNSANLHEVELSRSFNKNKICPLIFQNVKIQIFVINNIMETFYIKQFIKFENFTENSILNLNSNIKILVLSKVMKLNLDQNLINPYVFKSLNQLRVFGEINSIEEDLFKNLKNMRSFLLDGQNIRKLFHKFGINWIKFKNQNIKVNSTNYKDTFKNLNSLFIIYISFNIGDYVSNYYEHFEPLFDLKNTFPDGDFCLYKDFPFDQLIHIYFDLFDYDLKKSPSLTCTLVWLSYRAYLFNLFYISIIEPKENFEYVVNNSGILQQISDCKFEVRNKLCSIKTIEFPELDSSTMDMVYYSNFFDGIFQFYFIPISSLIGFFVYISSIYVIKKSKVLKDKNQRKLFFYIFTISIINSLICFIELFRLSQEWPYGNSNGILNLVFVQYLKIFLFDFVECILKFGSNFVYIIISVIRCSYIGDKPEKFFLKVLKLNPKRLILFIFLV</sequence>
<protein>
    <submittedName>
        <fullName evidence="2">Uncharacterized protein</fullName>
    </submittedName>
</protein>
<dbReference type="AlphaFoldDB" id="A0A813LZ32"/>
<name>A0A813LZ32_9BILA</name>
<proteinExistence type="predicted"/>
<feature type="transmembrane region" description="Helical" evidence="1">
    <location>
        <begin position="437"/>
        <end position="458"/>
    </location>
</feature>
<dbReference type="EMBL" id="CAJNOC010000030">
    <property type="protein sequence ID" value="CAF0708212.1"/>
    <property type="molecule type" value="Genomic_DNA"/>
</dbReference>
<evidence type="ECO:0000313" key="2">
    <source>
        <dbReference type="EMBL" id="CAF0708212.1"/>
    </source>
</evidence>
<keyword evidence="1" id="KW-0812">Transmembrane</keyword>
<dbReference type="OrthoDB" id="10210367at2759"/>
<gene>
    <name evidence="2" type="ORF">OXX778_LOCUS572</name>
</gene>
<dbReference type="Proteomes" id="UP000663879">
    <property type="component" value="Unassembled WGS sequence"/>
</dbReference>
<feature type="transmembrane region" description="Helical" evidence="1">
    <location>
        <begin position="472"/>
        <end position="494"/>
    </location>
</feature>
<evidence type="ECO:0000313" key="3">
    <source>
        <dbReference type="Proteomes" id="UP000663879"/>
    </source>
</evidence>
<accession>A0A813LZ32</accession>